<gene>
    <name evidence="10" type="ORF">PHSY_005638</name>
</gene>
<dbReference type="FunFam" id="2.130.10.10:FF:000599">
    <property type="entry name" value="Eukaryotic translation initiation factor 2A"/>
    <property type="match status" value="1"/>
</dbReference>
<feature type="compositionally biased region" description="Polar residues" evidence="8">
    <location>
        <begin position="643"/>
        <end position="654"/>
    </location>
</feature>
<keyword evidence="4" id="KW-0853">WD repeat</keyword>
<dbReference type="Pfam" id="PF08662">
    <property type="entry name" value="eIF2A"/>
    <property type="match status" value="1"/>
</dbReference>
<sequence length="776" mass="84250">MACLLRRQVHLIPKMSNFKLQFEKGDIQHYAITCSLKTRPRSTRKMTSSERPPFSQQQLALLMVRTPRMDLAQQLSAYFSVQSTFSFFRSSSYPSPGPFSGTRSGPQERRNELLLVASKALFETLYGTHSLAVSFLYTHTMSEPSAVPVAAGEPTTQWAYRAQKSIGLNTGSPSYTSVNGFDQVTGATRVFQYSPDGSTFAAAMDDFTRLVDTRAASTSSVKRDLPAPKVVDLRFSPKGGFLSTFERPSKLEDGSNTRNLKIWDTETGEAVAAFERKSQDGCFFQFTANEQYCVRQVSTELQIYEPRHIADKGVIGRLRLEGITSFEVGPGEKPSIAVFCGEKKGAPASVRVYSLASLIPSPETPPAPVSQKTFFKADKIQIKWNEAGSALLFMTSTDHDKTGKSYYGETNLYLMSVRGDFDCRVALDKEGPIHDFEWNPNSKEFIVIYGYMPAKAVLFSHRVNVIAELGTQPRNFVAFNPQGRLFCIAGFGNLSGTVDIWDRENLSNGKVFSMDASNSSVCQWSPDGHFLLTATLSPRLRVENGVKIWHCTGQLVHVDMIDELYQAGWRPGANAGLTAFPAQVPSAPAPSAAAASYLATKAATKRPTGTYRPPGARGQGTPDIYKRIDEGGSGASTPDLARSASQNGTYQAPGSGNRKRAIPGAPGSAPRNNGNAANNQKDGKKKGGKQQQNGKNAAAAVTVVEEPAAPAVSGAAEVGGSAGAANLEKKVRNLNKKLKAIEELKLRQAGGEKLEAMQLAKIAAEEEVRRELSTLE</sequence>
<evidence type="ECO:0000259" key="9">
    <source>
        <dbReference type="Pfam" id="PF08662"/>
    </source>
</evidence>
<dbReference type="GO" id="GO:0003729">
    <property type="term" value="F:mRNA binding"/>
    <property type="evidence" value="ECO:0007669"/>
    <property type="project" value="TreeGrafter"/>
</dbReference>
<evidence type="ECO:0000256" key="8">
    <source>
        <dbReference type="SAM" id="MobiDB-lite"/>
    </source>
</evidence>
<reference evidence="11" key="1">
    <citation type="journal article" date="2013" name="Genome Announc.">
        <title>Draft genome sequence of the basidiomycetous yeast-like fungus Pseudozyma hubeiensis SY62, which produces an abundant amount of the biosurfactant mannosylerythritol lipids.</title>
        <authorList>
            <person name="Konishi M."/>
            <person name="Hatada Y."/>
            <person name="Horiuchi J."/>
        </authorList>
    </citation>
    <scope>NUCLEOTIDE SEQUENCE [LARGE SCALE GENOMIC DNA]</scope>
    <source>
        <strain evidence="11">SY62</strain>
    </source>
</reference>
<evidence type="ECO:0000313" key="10">
    <source>
        <dbReference type="EMBL" id="GAC98050.1"/>
    </source>
</evidence>
<dbReference type="STRING" id="1305764.R9PIV8"/>
<dbReference type="GO" id="GO:0003743">
    <property type="term" value="F:translation initiation factor activity"/>
    <property type="evidence" value="ECO:0007669"/>
    <property type="project" value="UniProtKB-KW"/>
</dbReference>
<dbReference type="HOGENOM" id="CLU_013809_0_1_1"/>
<dbReference type="EMBL" id="DF238815">
    <property type="protein sequence ID" value="GAC98050.1"/>
    <property type="molecule type" value="Genomic_DNA"/>
</dbReference>
<feature type="domain" description="Translation initiation factor beta propellor-like" evidence="9">
    <location>
        <begin position="372"/>
        <end position="567"/>
    </location>
</feature>
<dbReference type="RefSeq" id="XP_012191637.1">
    <property type="nucleotide sequence ID" value="XM_012336247.1"/>
</dbReference>
<dbReference type="PIRSF" id="PIRSF017222">
    <property type="entry name" value="eIF2A"/>
    <property type="match status" value="1"/>
</dbReference>
<dbReference type="SUPFAM" id="SSF82171">
    <property type="entry name" value="DPP6 N-terminal domain-like"/>
    <property type="match status" value="1"/>
</dbReference>
<dbReference type="GO" id="GO:0043022">
    <property type="term" value="F:ribosome binding"/>
    <property type="evidence" value="ECO:0007669"/>
    <property type="project" value="TreeGrafter"/>
</dbReference>
<evidence type="ECO:0000256" key="7">
    <source>
        <dbReference type="ARBA" id="ARBA00022917"/>
    </source>
</evidence>
<evidence type="ECO:0000256" key="2">
    <source>
        <dbReference type="ARBA" id="ARBA00013819"/>
    </source>
</evidence>
<dbReference type="eggNOG" id="KOG2315">
    <property type="taxonomic scope" value="Eukaryota"/>
</dbReference>
<dbReference type="Gene3D" id="2.130.10.10">
    <property type="entry name" value="YVTN repeat-like/Quinoprotein amine dehydrogenase"/>
    <property type="match status" value="2"/>
</dbReference>
<evidence type="ECO:0000256" key="1">
    <source>
        <dbReference type="ARBA" id="ARBA00009573"/>
    </source>
</evidence>
<dbReference type="PANTHER" id="PTHR13227">
    <property type="entry name" value="EUKARYOTIC TRANSLATION INITIATION FACTOR 2A"/>
    <property type="match status" value="1"/>
</dbReference>
<feature type="region of interest" description="Disordered" evidence="8">
    <location>
        <begin position="604"/>
        <end position="698"/>
    </location>
</feature>
<feature type="compositionally biased region" description="Low complexity" evidence="8">
    <location>
        <begin position="689"/>
        <end position="698"/>
    </location>
</feature>
<name>R9PIV8_PSEHS</name>
<organism evidence="10 11">
    <name type="scientific">Pseudozyma hubeiensis (strain SY62)</name>
    <name type="common">Yeast</name>
    <dbReference type="NCBI Taxonomy" id="1305764"/>
    <lineage>
        <taxon>Eukaryota</taxon>
        <taxon>Fungi</taxon>
        <taxon>Dikarya</taxon>
        <taxon>Basidiomycota</taxon>
        <taxon>Ustilaginomycotina</taxon>
        <taxon>Ustilaginomycetes</taxon>
        <taxon>Ustilaginales</taxon>
        <taxon>Ustilaginaceae</taxon>
        <taxon>Pseudozyma</taxon>
    </lineage>
</organism>
<dbReference type="GO" id="GO:0000049">
    <property type="term" value="F:tRNA binding"/>
    <property type="evidence" value="ECO:0007669"/>
    <property type="project" value="TreeGrafter"/>
</dbReference>
<dbReference type="GeneID" id="24110916"/>
<dbReference type="Proteomes" id="UP000014071">
    <property type="component" value="Unassembled WGS sequence"/>
</dbReference>
<keyword evidence="3" id="KW-0396">Initiation factor</keyword>
<proteinExistence type="inferred from homology"/>
<keyword evidence="6" id="KW-0810">Translation regulation</keyword>
<dbReference type="InterPro" id="IPR015943">
    <property type="entry name" value="WD40/YVTN_repeat-like_dom_sf"/>
</dbReference>
<dbReference type="AlphaFoldDB" id="R9PIV8"/>
<dbReference type="GO" id="GO:0022627">
    <property type="term" value="C:cytosolic small ribosomal subunit"/>
    <property type="evidence" value="ECO:0007669"/>
    <property type="project" value="TreeGrafter"/>
</dbReference>
<evidence type="ECO:0000256" key="6">
    <source>
        <dbReference type="ARBA" id="ARBA00022845"/>
    </source>
</evidence>
<keyword evidence="11" id="KW-1185">Reference proteome</keyword>
<accession>R9PIV8</accession>
<evidence type="ECO:0000256" key="5">
    <source>
        <dbReference type="ARBA" id="ARBA00022737"/>
    </source>
</evidence>
<protein>
    <recommendedName>
        <fullName evidence="2">Eukaryotic translation initiation factor 2A</fullName>
    </recommendedName>
</protein>
<dbReference type="InterPro" id="IPR011387">
    <property type="entry name" value="TIF2A"/>
</dbReference>
<keyword evidence="5" id="KW-0677">Repeat</keyword>
<dbReference type="PANTHER" id="PTHR13227:SF0">
    <property type="entry name" value="EUKARYOTIC TRANSLATION INITIATION FACTOR 2A"/>
    <property type="match status" value="1"/>
</dbReference>
<dbReference type="InterPro" id="IPR013979">
    <property type="entry name" value="TIF_beta_prop-like"/>
</dbReference>
<evidence type="ECO:0000256" key="4">
    <source>
        <dbReference type="ARBA" id="ARBA00022574"/>
    </source>
</evidence>
<evidence type="ECO:0000256" key="3">
    <source>
        <dbReference type="ARBA" id="ARBA00022540"/>
    </source>
</evidence>
<evidence type="ECO:0000313" key="11">
    <source>
        <dbReference type="Proteomes" id="UP000014071"/>
    </source>
</evidence>
<keyword evidence="7" id="KW-0648">Protein biosynthesis</keyword>
<dbReference type="GO" id="GO:0006417">
    <property type="term" value="P:regulation of translation"/>
    <property type="evidence" value="ECO:0007669"/>
    <property type="project" value="UniProtKB-KW"/>
</dbReference>
<dbReference type="OrthoDB" id="2194683at2759"/>
<comment type="similarity">
    <text evidence="1">Belongs to the WD repeat EIF2A family.</text>
</comment>